<comment type="cofactor">
    <cofactor evidence="1">
        <name>Ca(2+)</name>
        <dbReference type="ChEBI" id="CHEBI:29108"/>
    </cofactor>
</comment>
<accession>A0A212PXB2</accession>
<organism evidence="20 21">
    <name type="scientific">Arboricoccus pini</name>
    <dbReference type="NCBI Taxonomy" id="1963835"/>
    <lineage>
        <taxon>Bacteria</taxon>
        <taxon>Pseudomonadati</taxon>
        <taxon>Pseudomonadota</taxon>
        <taxon>Alphaproteobacteria</taxon>
        <taxon>Geminicoccales</taxon>
        <taxon>Geminicoccaceae</taxon>
        <taxon>Arboricoccus</taxon>
    </lineage>
</organism>
<feature type="binding site" evidence="14">
    <location>
        <position position="358"/>
    </location>
    <ligand>
        <name>substrate</name>
    </ligand>
</feature>
<evidence type="ECO:0000256" key="12">
    <source>
        <dbReference type="NCBIfam" id="TIGR00232"/>
    </source>
</evidence>
<sequence length="664" mass="72151">MSAPTNGTVVTHDELANSIRALAMDSVEKANSGHPGMPMGMADIATVLFTKHLKFDPADPHWPDRDRFVLSNGHGSMLLYSLLHLTGYPQITTEELKNFRQLGYRTAGHPEYGHADGIETTTGPLGQGLATAVGMALAERLMAAEYGEDLVDHYTYVFAGDGCLMEGISHEACSLAGHLKLSKLIVLYDDNDISIDGSTALAFTDDVVERFNAYGWAAVRINGHDADAIDRAIATAKNSDRPTLIACKTIIGKGAPTKAGSEKSHGAALGPDEIKGWREAAHWHYAPWEIPEKIYAAWRAPISRNRQIHEEWAQRLAKFDRKAEFERRIAGGLPEGTDKTIADYVAKLKADKPKWATRKASQEALKVLTAAIPEMIGGSADLTHSNLTNTPSTTPLELPTFKGRYVSYGVREFGMVAALNGLTLHGGVIPYGGTFFIFTDYARSAIRLAALMGIRTIVVATHDSIGLGEDGPTHQPIEQLASFRAMPNVLMLRPADAVETAECWQIALESTKRPSILALSRQEVPTLRTEPGTENLSRKGGYVIYGKKDDRELTILSTGTEVTIAIAGAKLLEEKGLKVAVVSLPSFELFDEQDEDYRAQVLGKAPRIAIEAASTFGWTRYVETDKHVIGMRSFGASGPIDKVYKHFGITGEAVAELGLKVAKN</sequence>
<evidence type="ECO:0000256" key="18">
    <source>
        <dbReference type="RuleBase" id="RU004996"/>
    </source>
</evidence>
<evidence type="ECO:0000256" key="7">
    <source>
        <dbReference type="ARBA" id="ARBA00022723"/>
    </source>
</evidence>
<feature type="binding site" evidence="14">
    <location>
        <position position="470"/>
    </location>
    <ligand>
        <name>substrate</name>
    </ligand>
</feature>
<dbReference type="InterPro" id="IPR055152">
    <property type="entry name" value="Transketolase-like_C_2"/>
</dbReference>
<dbReference type="PROSITE" id="PS00801">
    <property type="entry name" value="TRANSKETOLASE_1"/>
    <property type="match status" value="1"/>
</dbReference>
<dbReference type="Gene3D" id="3.40.50.970">
    <property type="match status" value="2"/>
</dbReference>
<feature type="binding site" evidence="14">
    <location>
        <position position="462"/>
    </location>
    <ligand>
        <name>substrate</name>
    </ligand>
</feature>
<feature type="binding site" evidence="16">
    <location>
        <position position="161"/>
    </location>
    <ligand>
        <name>Mg(2+)</name>
        <dbReference type="ChEBI" id="CHEBI:18420"/>
    </ligand>
</feature>
<dbReference type="RefSeq" id="WP_088559455.1">
    <property type="nucleotide sequence ID" value="NZ_FYEH01000001.1"/>
</dbReference>
<comment type="cofactor">
    <cofactor evidence="16">
        <name>Mg(2+)</name>
        <dbReference type="ChEBI" id="CHEBI:18420"/>
    </cofactor>
    <text evidence="16">Binds 1 Mg(2+) ion per subunit. Can also utilize other divalent metal cations, such as Ca(2+), Mn(2+) and Co(2+).</text>
</comment>
<feature type="active site" description="Proton donor" evidence="13">
    <location>
        <position position="412"/>
    </location>
</feature>
<dbReference type="Pfam" id="PF22613">
    <property type="entry name" value="Transketolase_C_1"/>
    <property type="match status" value="1"/>
</dbReference>
<dbReference type="CDD" id="cd07033">
    <property type="entry name" value="TPP_PYR_DXS_TK_like"/>
    <property type="match status" value="1"/>
</dbReference>
<dbReference type="InterPro" id="IPR049557">
    <property type="entry name" value="Transketolase_CS"/>
</dbReference>
<evidence type="ECO:0000256" key="14">
    <source>
        <dbReference type="PIRSR" id="PIRSR605478-2"/>
    </source>
</evidence>
<dbReference type="GO" id="GO:0046872">
    <property type="term" value="F:metal ion binding"/>
    <property type="evidence" value="ECO:0007669"/>
    <property type="project" value="UniProtKB-KW"/>
</dbReference>
<evidence type="ECO:0000256" key="17">
    <source>
        <dbReference type="PIRSR" id="PIRSR605478-5"/>
    </source>
</evidence>
<dbReference type="EMBL" id="FYEH01000001">
    <property type="protein sequence ID" value="SNB51632.1"/>
    <property type="molecule type" value="Genomic_DNA"/>
</dbReference>
<dbReference type="Gene3D" id="3.40.50.920">
    <property type="match status" value="1"/>
</dbReference>
<feature type="binding site" evidence="14">
    <location>
        <position position="34"/>
    </location>
    <ligand>
        <name>substrate</name>
    </ligand>
</feature>
<evidence type="ECO:0000256" key="5">
    <source>
        <dbReference type="ARBA" id="ARBA00013152"/>
    </source>
</evidence>
<comment type="cofactor">
    <cofactor evidence="18">
        <name>Mg(2+)</name>
        <dbReference type="ChEBI" id="CHEBI:18420"/>
    </cofactor>
    <cofactor evidence="18">
        <name>Ca(2+)</name>
        <dbReference type="ChEBI" id="CHEBI:29108"/>
    </cofactor>
    <cofactor evidence="18">
        <name>Mn(2+)</name>
        <dbReference type="ChEBI" id="CHEBI:29035"/>
    </cofactor>
    <cofactor evidence="18">
        <name>Co(2+)</name>
        <dbReference type="ChEBI" id="CHEBI:48828"/>
    </cofactor>
    <text evidence="18">Binds 1 Mg(2+) ion per subunit. Can also utilize other divalent metal cations, such as Ca(2+), Mn(2+) and Co(2+).</text>
</comment>
<feature type="binding site" evidence="14">
    <location>
        <position position="474"/>
    </location>
    <ligand>
        <name>substrate</name>
    </ligand>
</feature>
<dbReference type="InterPro" id="IPR020826">
    <property type="entry name" value="Transketolase_BS"/>
</dbReference>
<dbReference type="Pfam" id="PF02779">
    <property type="entry name" value="Transket_pyr"/>
    <property type="match status" value="1"/>
</dbReference>
<dbReference type="InterPro" id="IPR009014">
    <property type="entry name" value="Transketo_C/PFOR_II"/>
</dbReference>
<feature type="binding site" evidence="15">
    <location>
        <position position="265"/>
    </location>
    <ligand>
        <name>thiamine diphosphate</name>
        <dbReference type="ChEBI" id="CHEBI:58937"/>
    </ligand>
</feature>
<evidence type="ECO:0000256" key="10">
    <source>
        <dbReference type="ARBA" id="ARBA00023052"/>
    </source>
</evidence>
<dbReference type="GO" id="GO:0009052">
    <property type="term" value="P:pentose-phosphate shunt, non-oxidative branch"/>
    <property type="evidence" value="ECO:0007669"/>
    <property type="project" value="UniProtKB-ARBA"/>
</dbReference>
<name>A0A212PXB2_9PROT</name>
<feature type="binding site" evidence="16">
    <location>
        <position position="191"/>
    </location>
    <ligand>
        <name>Mg(2+)</name>
        <dbReference type="ChEBI" id="CHEBI:18420"/>
    </ligand>
</feature>
<reference evidence="20 21" key="1">
    <citation type="submission" date="2017-06" db="EMBL/GenBank/DDBJ databases">
        <authorList>
            <person name="Kim H.J."/>
            <person name="Triplett B.A."/>
        </authorList>
    </citation>
    <scope>NUCLEOTIDE SEQUENCE [LARGE SCALE GENOMIC DNA]</scope>
    <source>
        <strain evidence="20 21">B29T1</strain>
    </source>
</reference>
<evidence type="ECO:0000256" key="16">
    <source>
        <dbReference type="PIRSR" id="PIRSR605478-4"/>
    </source>
</evidence>
<feature type="binding site" evidence="14">
    <location>
        <position position="521"/>
    </location>
    <ligand>
        <name>substrate</name>
    </ligand>
</feature>
<protein>
    <recommendedName>
        <fullName evidence="5 12">Transketolase</fullName>
        <ecNumber evidence="5 12">2.2.1.1</ecNumber>
    </recommendedName>
</protein>
<dbReference type="OrthoDB" id="8732661at2"/>
<dbReference type="PROSITE" id="PS00802">
    <property type="entry name" value="TRANSKETOLASE_2"/>
    <property type="match status" value="1"/>
</dbReference>
<feature type="binding site" evidence="15">
    <location>
        <position position="191"/>
    </location>
    <ligand>
        <name>thiamine diphosphate</name>
        <dbReference type="ChEBI" id="CHEBI:58937"/>
    </ligand>
</feature>
<keyword evidence="8 18" id="KW-0106">Calcium</keyword>
<evidence type="ECO:0000256" key="11">
    <source>
        <dbReference type="ARBA" id="ARBA00049473"/>
    </source>
</evidence>
<dbReference type="SUPFAM" id="SSF52518">
    <property type="entry name" value="Thiamin diphosphate-binding fold (THDP-binding)"/>
    <property type="match status" value="2"/>
</dbReference>
<comment type="similarity">
    <text evidence="3 18">Belongs to the transketolase family.</text>
</comment>
<dbReference type="Pfam" id="PF00456">
    <property type="entry name" value="Transketolase_N"/>
    <property type="match status" value="1"/>
</dbReference>
<evidence type="ECO:0000256" key="9">
    <source>
        <dbReference type="ARBA" id="ARBA00022842"/>
    </source>
</evidence>
<dbReference type="CDD" id="cd02012">
    <property type="entry name" value="TPP_TK"/>
    <property type="match status" value="1"/>
</dbReference>
<dbReference type="PANTHER" id="PTHR43522">
    <property type="entry name" value="TRANSKETOLASE"/>
    <property type="match status" value="1"/>
</dbReference>
<evidence type="ECO:0000313" key="21">
    <source>
        <dbReference type="Proteomes" id="UP000197065"/>
    </source>
</evidence>
<dbReference type="InterPro" id="IPR005474">
    <property type="entry name" value="Transketolase_N"/>
</dbReference>
<dbReference type="Proteomes" id="UP000197065">
    <property type="component" value="Unassembled WGS sequence"/>
</dbReference>
<keyword evidence="10 15" id="KW-0786">Thiamine pyrophosphate</keyword>
<comment type="function">
    <text evidence="18">Catalyzes the transfer of a two-carbon ketol group from a ketose donor to an aldose acceptor, via a covalent intermediate with the cofactor thiamine pyrophosphate.</text>
</comment>
<comment type="subunit">
    <text evidence="4 18">Homodimer.</text>
</comment>
<keyword evidence="9 16" id="KW-0460">Magnesium</keyword>
<feature type="binding site" evidence="15">
    <location>
        <position position="74"/>
    </location>
    <ligand>
        <name>thiamine diphosphate</name>
        <dbReference type="ChEBI" id="CHEBI:58937"/>
    </ligand>
</feature>
<comment type="cofactor">
    <cofactor evidence="2">
        <name>Co(2+)</name>
        <dbReference type="ChEBI" id="CHEBI:48828"/>
    </cofactor>
</comment>
<evidence type="ECO:0000256" key="6">
    <source>
        <dbReference type="ARBA" id="ARBA00022679"/>
    </source>
</evidence>
<feature type="binding site" evidence="15">
    <location>
        <position position="162"/>
    </location>
    <ligand>
        <name>thiamine diphosphate</name>
        <dbReference type="ChEBI" id="CHEBI:58937"/>
    </ligand>
</feature>
<keyword evidence="6 18" id="KW-0808">Transferase</keyword>
<dbReference type="AlphaFoldDB" id="A0A212PXB2"/>
<dbReference type="FunFam" id="3.40.50.970:FF:000003">
    <property type="entry name" value="Transketolase"/>
    <property type="match status" value="1"/>
</dbReference>
<dbReference type="GO" id="GO:0005829">
    <property type="term" value="C:cytosol"/>
    <property type="evidence" value="ECO:0007669"/>
    <property type="project" value="TreeGrafter"/>
</dbReference>
<feature type="site" description="Important for catalytic activity" evidence="17">
    <location>
        <position position="265"/>
    </location>
</feature>
<evidence type="ECO:0000313" key="20">
    <source>
        <dbReference type="EMBL" id="SNB51632.1"/>
    </source>
</evidence>
<feature type="binding site" evidence="14">
    <location>
        <position position="385"/>
    </location>
    <ligand>
        <name>substrate</name>
    </ligand>
</feature>
<dbReference type="InterPro" id="IPR005478">
    <property type="entry name" value="Transketolase_bac-like"/>
</dbReference>
<evidence type="ECO:0000256" key="8">
    <source>
        <dbReference type="ARBA" id="ARBA00022837"/>
    </source>
</evidence>
<evidence type="ECO:0000256" key="1">
    <source>
        <dbReference type="ARBA" id="ARBA00001913"/>
    </source>
</evidence>
<feature type="binding site" evidence="15">
    <location>
        <begin position="123"/>
        <end position="125"/>
    </location>
    <ligand>
        <name>thiamine diphosphate</name>
        <dbReference type="ChEBI" id="CHEBI:58937"/>
    </ligand>
</feature>
<dbReference type="SMART" id="SM00861">
    <property type="entry name" value="Transket_pyr"/>
    <property type="match status" value="1"/>
</dbReference>
<dbReference type="EC" id="2.2.1.1" evidence="5 12"/>
<comment type="cofactor">
    <cofactor evidence="15">
        <name>thiamine diphosphate</name>
        <dbReference type="ChEBI" id="CHEBI:58937"/>
    </cofactor>
    <text evidence="15">Binds 1 thiamine pyrophosphate per subunit. During the reaction, the substrate forms a covalent intermediate with the cofactor.</text>
</comment>
<evidence type="ECO:0000256" key="2">
    <source>
        <dbReference type="ARBA" id="ARBA00001941"/>
    </source>
</evidence>
<proteinExistence type="inferred from homology"/>
<feature type="domain" description="Transketolase-like pyrimidine-binding" evidence="19">
    <location>
        <begin position="355"/>
        <end position="526"/>
    </location>
</feature>
<dbReference type="GO" id="GO:0004802">
    <property type="term" value="F:transketolase activity"/>
    <property type="evidence" value="ECO:0007669"/>
    <property type="project" value="UniProtKB-UniRule"/>
</dbReference>
<dbReference type="InterPro" id="IPR029061">
    <property type="entry name" value="THDP-binding"/>
</dbReference>
<feature type="binding site" evidence="15">
    <location>
        <position position="438"/>
    </location>
    <ligand>
        <name>thiamine diphosphate</name>
        <dbReference type="ChEBI" id="CHEBI:58937"/>
    </ligand>
</feature>
<evidence type="ECO:0000256" key="13">
    <source>
        <dbReference type="PIRSR" id="PIRSR605478-1"/>
    </source>
</evidence>
<evidence type="ECO:0000256" key="15">
    <source>
        <dbReference type="PIRSR" id="PIRSR605478-3"/>
    </source>
</evidence>
<dbReference type="PANTHER" id="PTHR43522:SF2">
    <property type="entry name" value="TRANSKETOLASE 1-RELATED"/>
    <property type="match status" value="1"/>
</dbReference>
<keyword evidence="7 16" id="KW-0479">Metal-binding</keyword>
<feature type="binding site" evidence="16">
    <location>
        <position position="193"/>
    </location>
    <ligand>
        <name>Mg(2+)</name>
        <dbReference type="ChEBI" id="CHEBI:18420"/>
    </ligand>
</feature>
<gene>
    <name evidence="20" type="ORF">SAMN07250955_101114</name>
</gene>
<evidence type="ECO:0000259" key="19">
    <source>
        <dbReference type="SMART" id="SM00861"/>
    </source>
</evidence>
<comment type="catalytic activity">
    <reaction evidence="11 18">
        <text>D-sedoheptulose 7-phosphate + D-glyceraldehyde 3-phosphate = aldehydo-D-ribose 5-phosphate + D-xylulose 5-phosphate</text>
        <dbReference type="Rhea" id="RHEA:10508"/>
        <dbReference type="ChEBI" id="CHEBI:57483"/>
        <dbReference type="ChEBI" id="CHEBI:57737"/>
        <dbReference type="ChEBI" id="CHEBI:58273"/>
        <dbReference type="ChEBI" id="CHEBI:59776"/>
        <dbReference type="EC" id="2.2.1.1"/>
    </reaction>
</comment>
<evidence type="ECO:0000256" key="3">
    <source>
        <dbReference type="ARBA" id="ARBA00007131"/>
    </source>
</evidence>
<evidence type="ECO:0000256" key="4">
    <source>
        <dbReference type="ARBA" id="ARBA00011738"/>
    </source>
</evidence>
<dbReference type="InterPro" id="IPR005475">
    <property type="entry name" value="Transketolase-like_Pyr-bd"/>
</dbReference>
<dbReference type="NCBIfam" id="TIGR00232">
    <property type="entry name" value="tktlase_bact"/>
    <property type="match status" value="1"/>
</dbReference>
<feature type="site" description="Important for catalytic activity" evidence="17">
    <location>
        <position position="34"/>
    </location>
</feature>
<dbReference type="FunFam" id="3.40.50.920:FF:000003">
    <property type="entry name" value="Transketolase"/>
    <property type="match status" value="1"/>
</dbReference>
<dbReference type="InterPro" id="IPR033247">
    <property type="entry name" value="Transketolase_fam"/>
</dbReference>
<dbReference type="FunFam" id="3.40.50.970:FF:000004">
    <property type="entry name" value="Transketolase"/>
    <property type="match status" value="1"/>
</dbReference>
<dbReference type="SUPFAM" id="SSF52922">
    <property type="entry name" value="TK C-terminal domain-like"/>
    <property type="match status" value="1"/>
</dbReference>
<keyword evidence="21" id="KW-1185">Reference proteome</keyword>
<feature type="binding site" evidence="14">
    <location>
        <position position="265"/>
    </location>
    <ligand>
        <name>substrate</name>
    </ligand>
</feature>